<evidence type="ECO:0000256" key="1">
    <source>
        <dbReference type="SAM" id="MobiDB-lite"/>
    </source>
</evidence>
<organism evidence="3 4">
    <name type="scientific">Actinokineospora bangkokensis</name>
    <dbReference type="NCBI Taxonomy" id="1193682"/>
    <lineage>
        <taxon>Bacteria</taxon>
        <taxon>Bacillati</taxon>
        <taxon>Actinomycetota</taxon>
        <taxon>Actinomycetes</taxon>
        <taxon>Pseudonocardiales</taxon>
        <taxon>Pseudonocardiaceae</taxon>
        <taxon>Actinokineospora</taxon>
    </lineage>
</organism>
<keyword evidence="4" id="KW-1185">Reference proteome</keyword>
<dbReference type="InterPro" id="IPR046538">
    <property type="entry name" value="DUF6603"/>
</dbReference>
<protein>
    <recommendedName>
        <fullName evidence="2">DUF6603 domain-containing protein</fullName>
    </recommendedName>
</protein>
<feature type="compositionally biased region" description="Low complexity" evidence="1">
    <location>
        <begin position="1159"/>
        <end position="1174"/>
    </location>
</feature>
<dbReference type="OrthoDB" id="535891at2"/>
<dbReference type="Pfam" id="PF20248">
    <property type="entry name" value="DUF6603"/>
    <property type="match status" value="1"/>
</dbReference>
<gene>
    <name evidence="3" type="ORF">BJP25_18100</name>
</gene>
<dbReference type="EMBL" id="MKQR01000013">
    <property type="protein sequence ID" value="OLR92890.1"/>
    <property type="molecule type" value="Genomic_DNA"/>
</dbReference>
<reference evidence="3 4" key="1">
    <citation type="submission" date="2016-10" db="EMBL/GenBank/DDBJ databases">
        <title>The Draft Genome Sequence of Actinokineospora bangkokensis 44EHWT reveals the biosynthetic pathway of antifungal compounds Thailandins with unusual extender unit butylmalonyl-CoA.</title>
        <authorList>
            <person name="Greule A."/>
            <person name="Intra B."/>
            <person name="Flemming S."/>
            <person name="Rommel M.G."/>
            <person name="Panbangred W."/>
            <person name="Bechthold A."/>
        </authorList>
    </citation>
    <scope>NUCLEOTIDE SEQUENCE [LARGE SCALE GENOMIC DNA]</scope>
    <source>
        <strain evidence="3 4">44EHW</strain>
    </source>
</reference>
<accession>A0A1Q9LLJ0</accession>
<name>A0A1Q9LLJ0_9PSEU</name>
<dbReference type="RefSeq" id="WP_075975155.1">
    <property type="nucleotide sequence ID" value="NZ_MKQR01000013.1"/>
</dbReference>
<dbReference type="AlphaFoldDB" id="A0A1Q9LLJ0"/>
<feature type="compositionally biased region" description="Low complexity" evidence="1">
    <location>
        <begin position="1183"/>
        <end position="1195"/>
    </location>
</feature>
<dbReference type="Proteomes" id="UP000186040">
    <property type="component" value="Unassembled WGS sequence"/>
</dbReference>
<comment type="caution">
    <text evidence="3">The sequence shown here is derived from an EMBL/GenBank/DDBJ whole genome shotgun (WGS) entry which is preliminary data.</text>
</comment>
<evidence type="ECO:0000313" key="4">
    <source>
        <dbReference type="Proteomes" id="UP000186040"/>
    </source>
</evidence>
<feature type="domain" description="DUF6603" evidence="2">
    <location>
        <begin position="440"/>
        <end position="1011"/>
    </location>
</feature>
<proteinExistence type="predicted"/>
<sequence length="1207" mass="124553">MSAPVPGNAQAALVREVEALLRPLVLAAGDQWHLDALLEALGWDPTALPGTGADLSGWLTDVTTAVGGITDLVEHPPQSLDDLGRALATAAAAFRAVRQLPRSLAALDAQALAQDVLDHLVISYLVRHHVVLHNVLVLLGVVVPAADLPATPGIVVDGAAVRLPRARSTIRPERLVQLLTDPVGAIKAEYGGLDLSTEATADAVAAKLLPRLGALLRSLGVDVLVGLGDTTDSGLDATSVRLGNRMLTLAKHLDAGEVQADLQLTAALGSGQTGGLGVVLVPSGAVRVDQVLGDWALTADLGAAGPGVAIGAGGVTLATDDSGHVTLRVELHRAEGAAPLRLGSATGTRLEVADPRVWVGAELDPPDGAEPDPAKQVDVEVGAVARKAAIVIAAGDGDGFLKQVLPAEGLRAEFALGLIWSRRSGLRFEGSAGLDATLPVHVRLGPLEVRDIGLALVADTTGARLAVTGTAAVALGPVKATVEKVGLAGTLKPAANRDGNLGPIDAGVAFEPPKGVAIAVDAGVVTGGGYLFADRGAGQYAGAVALQFKALALQAVGILSTRMPDGSDGFSLLLIVSAKFTPVQLGFGFTLNGVGGLIGVNRSIDTEALRSGLRTGSLDSVLFPEDPVGRAKELVTTLGGVFPAVRGRHVVGPMARIGWGTPTLVTLDVAVLLELPSPVRLALLGKLHMALPTEKQAVVVVNVDVLGTIDFDRGEAAVDASLRDSRIAAFPLTGDIALRAKWSGTPSFALSAGGFHPRFQPPAGFPALRRLGISLLTGDNPRLRLEAYLALTSNTAQFGAKLELYAAALGFSVEGVLGFDALVRFDPFGFEVDVAGMLAVKRGTRSLMSVRAELALSGPRPWHARGLAKFEVLFFDVEISFDRTFGPSAPPRQLPPAVVVVERVEAALADPRNWTAQLPRTGRSPVTVRQIPVPAGVLLVHPLGTVSVTQRVAPLGITLDKFGQAPVSGPRRVDITSVRYRTTPTSATRTLSTVETRDHFAPAEFRDLTDDERLSRPSFESLQAGRTTQGATAIARDRGALVEAPVDDFDETIVDAPAASTPATLRAATRRVPGAQAAPSLLARAAVGPAALAATRRTGSGRFATAARPLDLLDTAYALDTEPAQPAQPAQGAGFTAARATGRRLTFTEADDLRRAAEAAAPPAPFTTQARPPAGASQTTGLRAAAAPAAAPARRARIVAVPAGATR</sequence>
<evidence type="ECO:0000313" key="3">
    <source>
        <dbReference type="EMBL" id="OLR92890.1"/>
    </source>
</evidence>
<feature type="region of interest" description="Disordered" evidence="1">
    <location>
        <begin position="1159"/>
        <end position="1195"/>
    </location>
</feature>
<evidence type="ECO:0000259" key="2">
    <source>
        <dbReference type="Pfam" id="PF20248"/>
    </source>
</evidence>
<dbReference type="STRING" id="1193682.BJP25_18100"/>